<keyword evidence="2" id="KW-1133">Transmembrane helix</keyword>
<sequence length="321" mass="34949">MLDTPVKPRTGSETPLQRSPALSRSISAQYSSHDSLIERPLPSRPGSARTPQTSAKNNSKTHSQSGSIDAESDGNVSMKKRLVEQFYKMDAKAKPVRAPESRGSAVFGGPLPEKFPVFADNSAGGSTKNSSGDLALLPFDSGTLSPNDCADLLLNISTEKTELELAEITRVVSETASQLMRRPLFTDPIPSGKRQLEAIETHLRSLQNSVTNLETELAAGIAGAKAQYHEQTRRSVAKVSQLRELLLLLASRVETAKTHMAESRELLETEIGAKIAVLERVAARFEQHDRHVRRRRVRQAVVVSSLAAALLAVMFAVKTFS</sequence>
<accession>A0A4P6XKA6</accession>
<keyword evidence="2" id="KW-0472">Membrane</keyword>
<keyword evidence="2" id="KW-0812">Transmembrane</keyword>
<proteinExistence type="predicted"/>
<dbReference type="STRING" id="2163413.A0A4P6XKA6"/>
<evidence type="ECO:0000256" key="2">
    <source>
        <dbReference type="SAM" id="Phobius"/>
    </source>
</evidence>
<organism evidence="3 4">
    <name type="scientific">Metschnikowia aff. pulcherrima</name>
    <dbReference type="NCBI Taxonomy" id="2163413"/>
    <lineage>
        <taxon>Eukaryota</taxon>
        <taxon>Fungi</taxon>
        <taxon>Dikarya</taxon>
        <taxon>Ascomycota</taxon>
        <taxon>Saccharomycotina</taxon>
        <taxon>Pichiomycetes</taxon>
        <taxon>Metschnikowiaceae</taxon>
        <taxon>Metschnikowia</taxon>
    </lineage>
</organism>
<reference evidence="4" key="1">
    <citation type="submission" date="2019-03" db="EMBL/GenBank/DDBJ databases">
        <title>Snf2 controls pulcherriminic acid biosynthesis and connects pigmentation and antifungal activity of the yeast Metschnikowia pulcherrima.</title>
        <authorList>
            <person name="Gore-Lloyd D."/>
            <person name="Sumann I."/>
            <person name="Brachmann A.O."/>
            <person name="Schneeberger K."/>
            <person name="Ortiz-Merino R.A."/>
            <person name="Moreno-Beltran M."/>
            <person name="Schlaefli M."/>
            <person name="Kirner P."/>
            <person name="Santos Kron A."/>
            <person name="Wolfe K.H."/>
            <person name="Piel J."/>
            <person name="Ahrens C.H."/>
            <person name="Henk D."/>
            <person name="Freimoser F.M."/>
        </authorList>
    </citation>
    <scope>NUCLEOTIDE SEQUENCE [LARGE SCALE GENOMIC DNA]</scope>
    <source>
        <strain evidence="4">APC 1.2</strain>
    </source>
</reference>
<dbReference type="EMBL" id="CP034457">
    <property type="protein sequence ID" value="QBM87772.1"/>
    <property type="molecule type" value="Genomic_DNA"/>
</dbReference>
<name>A0A4P6XKA6_9ASCO</name>
<feature type="compositionally biased region" description="Polar residues" evidence="1">
    <location>
        <begin position="49"/>
        <end position="67"/>
    </location>
</feature>
<feature type="transmembrane region" description="Helical" evidence="2">
    <location>
        <begin position="300"/>
        <end position="317"/>
    </location>
</feature>
<keyword evidence="4" id="KW-1185">Reference proteome</keyword>
<gene>
    <name evidence="3" type="ORF">METSCH_B09840</name>
</gene>
<evidence type="ECO:0000313" key="3">
    <source>
        <dbReference type="EMBL" id="QBM87772.1"/>
    </source>
</evidence>
<feature type="compositionally biased region" description="Polar residues" evidence="1">
    <location>
        <begin position="11"/>
        <end position="34"/>
    </location>
</feature>
<feature type="region of interest" description="Disordered" evidence="1">
    <location>
        <begin position="1"/>
        <end position="75"/>
    </location>
</feature>
<dbReference type="AlphaFoldDB" id="A0A4P6XKA6"/>
<dbReference type="Proteomes" id="UP000292447">
    <property type="component" value="Chromosome II"/>
</dbReference>
<evidence type="ECO:0000256" key="1">
    <source>
        <dbReference type="SAM" id="MobiDB-lite"/>
    </source>
</evidence>
<evidence type="ECO:0000313" key="4">
    <source>
        <dbReference type="Proteomes" id="UP000292447"/>
    </source>
</evidence>
<protein>
    <submittedName>
        <fullName evidence="3">Uncharacterized protein</fullName>
    </submittedName>
</protein>